<evidence type="ECO:0000256" key="7">
    <source>
        <dbReference type="RuleBase" id="RU361183"/>
    </source>
</evidence>
<dbReference type="InterPro" id="IPR024079">
    <property type="entry name" value="MetalloPept_cat_dom_sf"/>
</dbReference>
<dbReference type="Proteomes" id="UP001292094">
    <property type="component" value="Unassembled WGS sequence"/>
</dbReference>
<dbReference type="PANTHER" id="PTHR10127:SF780">
    <property type="entry name" value="METALLOENDOPEPTIDASE"/>
    <property type="match status" value="1"/>
</dbReference>
<sequence>MKAVCLLVVVVVVCVSSSLAAPGRQKGFIPKSGKEWTPESLVNPEELGEFFEGDIMLPLPPRTKNGLLDERYRWTNGVVNYEFSSEFDSSQMAVVRGGMDDYESMTGGCITFVERTSESNYITFTQDDSRGCFSSVGMRGGSQQINYPQWCLDTYGSLLHEMLHALGFYHEQSRWDRDDYVTIMWDNIEAGHEHNFDKYSDTVIGGFGENYDYGSVMHYSAYAFSDNGQKTIVTATVRQAGRRRRQGKGNQLTNPISTTTTHFNPFPTITVGGGKMSEGRDGDEDLLVGDYWITSWEQQTVQELEGEPDRQQHLHAEADAANEKLWSLFQSAAQCVAIMYKGAADSQNSMWVPFQTAAGHITSLYRDAVESVRRSGEVGVQAGYQRRTREMLNWARRRRHIRREELLAFLAGKNPPHRPAHLRGSPRTRISLERMSPRLPSPHHHTHNPEPDLNTFREALGIPGQPSLGVRPTPVGSPTLSSRRRNSAHLPELQAFICDEFARNKRPAPSSSPTHDVTMDSPQHKRSRFT</sequence>
<dbReference type="PANTHER" id="PTHR10127">
    <property type="entry name" value="DISCOIDIN, CUB, EGF, LAMININ , AND ZINC METALLOPROTEASE DOMAIN CONTAINING"/>
    <property type="match status" value="1"/>
</dbReference>
<keyword evidence="1 6" id="KW-0645">Protease</keyword>
<dbReference type="GO" id="GO:0008270">
    <property type="term" value="F:zinc ion binding"/>
    <property type="evidence" value="ECO:0007669"/>
    <property type="project" value="UniProtKB-UniRule"/>
</dbReference>
<organism evidence="10 11">
    <name type="scientific">Petrolisthes manimaculis</name>
    <dbReference type="NCBI Taxonomy" id="1843537"/>
    <lineage>
        <taxon>Eukaryota</taxon>
        <taxon>Metazoa</taxon>
        <taxon>Ecdysozoa</taxon>
        <taxon>Arthropoda</taxon>
        <taxon>Crustacea</taxon>
        <taxon>Multicrustacea</taxon>
        <taxon>Malacostraca</taxon>
        <taxon>Eumalacostraca</taxon>
        <taxon>Eucarida</taxon>
        <taxon>Decapoda</taxon>
        <taxon>Pleocyemata</taxon>
        <taxon>Anomura</taxon>
        <taxon>Galatheoidea</taxon>
        <taxon>Porcellanidae</taxon>
        <taxon>Petrolisthes</taxon>
    </lineage>
</organism>
<keyword evidence="4 6" id="KW-0862">Zinc</keyword>
<dbReference type="SUPFAM" id="SSF55486">
    <property type="entry name" value="Metalloproteases ('zincins'), catalytic domain"/>
    <property type="match status" value="1"/>
</dbReference>
<dbReference type="PROSITE" id="PS51864">
    <property type="entry name" value="ASTACIN"/>
    <property type="match status" value="1"/>
</dbReference>
<dbReference type="PRINTS" id="PR00480">
    <property type="entry name" value="ASTACIN"/>
</dbReference>
<evidence type="ECO:0000256" key="4">
    <source>
        <dbReference type="ARBA" id="ARBA00022833"/>
    </source>
</evidence>
<feature type="domain" description="Peptidase M12A" evidence="9">
    <location>
        <begin position="65"/>
        <end position="267"/>
    </location>
</feature>
<comment type="cofactor">
    <cofactor evidence="6 7">
        <name>Zn(2+)</name>
        <dbReference type="ChEBI" id="CHEBI:29105"/>
    </cofactor>
    <text evidence="6 7">Binds 1 zinc ion per subunit.</text>
</comment>
<dbReference type="EC" id="3.4.24.-" evidence="7"/>
<evidence type="ECO:0000259" key="9">
    <source>
        <dbReference type="PROSITE" id="PS51864"/>
    </source>
</evidence>
<evidence type="ECO:0000256" key="5">
    <source>
        <dbReference type="ARBA" id="ARBA00023049"/>
    </source>
</evidence>
<dbReference type="InterPro" id="IPR001506">
    <property type="entry name" value="Peptidase_M12A"/>
</dbReference>
<dbReference type="EMBL" id="JAWZYT010002157">
    <property type="protein sequence ID" value="KAK4306277.1"/>
    <property type="molecule type" value="Genomic_DNA"/>
</dbReference>
<keyword evidence="7" id="KW-0732">Signal</keyword>
<feature type="binding site" evidence="6">
    <location>
        <position position="160"/>
    </location>
    <ligand>
        <name>Zn(2+)</name>
        <dbReference type="ChEBI" id="CHEBI:29105"/>
        <note>catalytic</note>
    </ligand>
</feature>
<evidence type="ECO:0000256" key="8">
    <source>
        <dbReference type="SAM" id="MobiDB-lite"/>
    </source>
</evidence>
<evidence type="ECO:0000256" key="6">
    <source>
        <dbReference type="PROSITE-ProRule" id="PRU01211"/>
    </source>
</evidence>
<dbReference type="Pfam" id="PF01400">
    <property type="entry name" value="Astacin"/>
    <property type="match status" value="1"/>
</dbReference>
<dbReference type="InterPro" id="IPR029196">
    <property type="entry name" value="HAPSTR1-like"/>
</dbReference>
<protein>
    <recommendedName>
        <fullName evidence="7">Metalloendopeptidase</fullName>
        <ecNumber evidence="7">3.4.24.-</ecNumber>
    </recommendedName>
</protein>
<keyword evidence="11" id="KW-1185">Reference proteome</keyword>
<feature type="compositionally biased region" description="Polar residues" evidence="8">
    <location>
        <begin position="248"/>
        <end position="263"/>
    </location>
</feature>
<keyword evidence="2 6" id="KW-0479">Metal-binding</keyword>
<comment type="caution">
    <text evidence="10">The sequence shown here is derived from an EMBL/GenBank/DDBJ whole genome shotgun (WGS) entry which is preliminary data.</text>
</comment>
<dbReference type="SMART" id="SM00235">
    <property type="entry name" value="ZnMc"/>
    <property type="match status" value="1"/>
</dbReference>
<dbReference type="InterPro" id="IPR034035">
    <property type="entry name" value="Astacin-like_dom"/>
</dbReference>
<feature type="region of interest" description="Disordered" evidence="8">
    <location>
        <begin position="502"/>
        <end position="530"/>
    </location>
</feature>
<evidence type="ECO:0000313" key="11">
    <source>
        <dbReference type="Proteomes" id="UP001292094"/>
    </source>
</evidence>
<evidence type="ECO:0000256" key="2">
    <source>
        <dbReference type="ARBA" id="ARBA00022723"/>
    </source>
</evidence>
<feature type="active site" evidence="6">
    <location>
        <position position="161"/>
    </location>
</feature>
<feature type="signal peptide" evidence="7">
    <location>
        <begin position="1"/>
        <end position="20"/>
    </location>
</feature>
<accession>A0AAE1PFP2</accession>
<keyword evidence="3 6" id="KW-0378">Hydrolase</keyword>
<dbReference type="GO" id="GO:0006508">
    <property type="term" value="P:proteolysis"/>
    <property type="evidence" value="ECO:0007669"/>
    <property type="project" value="UniProtKB-KW"/>
</dbReference>
<dbReference type="AlphaFoldDB" id="A0AAE1PFP2"/>
<evidence type="ECO:0000256" key="3">
    <source>
        <dbReference type="ARBA" id="ARBA00022801"/>
    </source>
</evidence>
<gene>
    <name evidence="10" type="ORF">Pmani_021899</name>
</gene>
<dbReference type="Pfam" id="PF15251">
    <property type="entry name" value="TAPR1-like"/>
    <property type="match status" value="1"/>
</dbReference>
<feature type="region of interest" description="Disordered" evidence="8">
    <location>
        <begin position="240"/>
        <end position="268"/>
    </location>
</feature>
<comment type="caution">
    <text evidence="6">Lacks conserved residue(s) required for the propagation of feature annotation.</text>
</comment>
<dbReference type="InterPro" id="IPR006026">
    <property type="entry name" value="Peptidase_Metallo"/>
</dbReference>
<dbReference type="Gene3D" id="3.40.390.10">
    <property type="entry name" value="Collagenase (Catalytic Domain)"/>
    <property type="match status" value="1"/>
</dbReference>
<feature type="chain" id="PRO_5041771846" description="Metalloendopeptidase" evidence="7">
    <location>
        <begin position="21"/>
        <end position="530"/>
    </location>
</feature>
<reference evidence="10" key="1">
    <citation type="submission" date="2023-11" db="EMBL/GenBank/DDBJ databases">
        <title>Genome assemblies of two species of porcelain crab, Petrolisthes cinctipes and Petrolisthes manimaculis (Anomura: Porcellanidae).</title>
        <authorList>
            <person name="Angst P."/>
        </authorList>
    </citation>
    <scope>NUCLEOTIDE SEQUENCE</scope>
    <source>
        <strain evidence="10">PB745_02</strain>
        <tissue evidence="10">Gill</tissue>
    </source>
</reference>
<name>A0AAE1PFP2_9EUCA</name>
<evidence type="ECO:0000256" key="1">
    <source>
        <dbReference type="ARBA" id="ARBA00022670"/>
    </source>
</evidence>
<evidence type="ECO:0000313" key="10">
    <source>
        <dbReference type="EMBL" id="KAK4306277.1"/>
    </source>
</evidence>
<proteinExistence type="predicted"/>
<dbReference type="CDD" id="cd04280">
    <property type="entry name" value="ZnMc_astacin_like"/>
    <property type="match status" value="1"/>
</dbReference>
<keyword evidence="5 6" id="KW-0482">Metalloprotease</keyword>
<dbReference type="GO" id="GO:0004222">
    <property type="term" value="F:metalloendopeptidase activity"/>
    <property type="evidence" value="ECO:0007669"/>
    <property type="project" value="UniProtKB-UniRule"/>
</dbReference>
<feature type="binding site" evidence="6">
    <location>
        <position position="170"/>
    </location>
    <ligand>
        <name>Zn(2+)</name>
        <dbReference type="ChEBI" id="CHEBI:29105"/>
        <note>catalytic</note>
    </ligand>
</feature>
<feature type="binding site" evidence="6">
    <location>
        <position position="164"/>
    </location>
    <ligand>
        <name>Zn(2+)</name>
        <dbReference type="ChEBI" id="CHEBI:29105"/>
        <note>catalytic</note>
    </ligand>
</feature>
<feature type="region of interest" description="Disordered" evidence="8">
    <location>
        <begin position="436"/>
        <end position="488"/>
    </location>
</feature>